<sequence length="89" mass="9515">MRLERALRQTPFPNLSPSANWGAIIILSCAGVRPLSSSDIGRHATTEASSNSIRLISLADDQKAKQAITALSFASMVCALDAAPMLNRF</sequence>
<name>A0A844T5A9_9BRAD</name>
<evidence type="ECO:0000313" key="2">
    <source>
        <dbReference type="Proteomes" id="UP000436468"/>
    </source>
</evidence>
<comment type="caution">
    <text evidence="1">The sequence shown here is derived from an EMBL/GenBank/DDBJ whole genome shotgun (WGS) entry which is preliminary data.</text>
</comment>
<dbReference type="AlphaFoldDB" id="A0A844T5A9"/>
<dbReference type="PROSITE" id="PS51257">
    <property type="entry name" value="PROKAR_LIPOPROTEIN"/>
    <property type="match status" value="1"/>
</dbReference>
<organism evidence="1 2">
    <name type="scientific">Bradyrhizobium pachyrhizi</name>
    <dbReference type="NCBI Taxonomy" id="280333"/>
    <lineage>
        <taxon>Bacteria</taxon>
        <taxon>Pseudomonadati</taxon>
        <taxon>Pseudomonadota</taxon>
        <taxon>Alphaproteobacteria</taxon>
        <taxon>Hyphomicrobiales</taxon>
        <taxon>Nitrobacteraceae</taxon>
        <taxon>Bradyrhizobium</taxon>
    </lineage>
</organism>
<dbReference type="Proteomes" id="UP000436468">
    <property type="component" value="Unassembled WGS sequence"/>
</dbReference>
<proteinExistence type="predicted"/>
<reference evidence="1 2" key="1">
    <citation type="submission" date="2019-12" db="EMBL/GenBank/DDBJ databases">
        <title>Draft genome sequences Bradyrhizobium cajani AMBPC1010, Bradyrhizobium pachyrhizi AMBPC1040 and Bradyrhizobium yuanmingense ALSPC3051, three plant growth promoting strains isolated from nodules of Cajanus cajan L. in Dominican Republic.</title>
        <authorList>
            <person name="Flores-Felix J.D."/>
            <person name="Araujo J."/>
            <person name="Diaz-Alcantara C."/>
            <person name="Gonzalez-Andres F."/>
            <person name="Velazquez E."/>
        </authorList>
    </citation>
    <scope>NUCLEOTIDE SEQUENCE [LARGE SCALE GENOMIC DNA]</scope>
    <source>
        <strain evidence="1 2">1040</strain>
    </source>
</reference>
<evidence type="ECO:0000313" key="1">
    <source>
        <dbReference type="EMBL" id="MVT69840.1"/>
    </source>
</evidence>
<keyword evidence="2" id="KW-1185">Reference proteome</keyword>
<dbReference type="RefSeq" id="WP_157347999.1">
    <property type="nucleotide sequence ID" value="NZ_WQNF01000034.1"/>
</dbReference>
<protein>
    <submittedName>
        <fullName evidence="1">Uncharacterized protein</fullName>
    </submittedName>
</protein>
<accession>A0A844T5A9</accession>
<gene>
    <name evidence="1" type="ORF">GPL21_32665</name>
</gene>
<dbReference type="EMBL" id="WQNF01000034">
    <property type="protein sequence ID" value="MVT69840.1"/>
    <property type="molecule type" value="Genomic_DNA"/>
</dbReference>